<organism evidence="1 2">
    <name type="scientific">Trueperella bialowiezensis</name>
    <dbReference type="NCBI Taxonomy" id="312285"/>
    <lineage>
        <taxon>Bacteria</taxon>
        <taxon>Bacillati</taxon>
        <taxon>Actinomycetota</taxon>
        <taxon>Actinomycetes</taxon>
        <taxon>Actinomycetales</taxon>
        <taxon>Actinomycetaceae</taxon>
        <taxon>Trueperella</taxon>
    </lineage>
</organism>
<evidence type="ECO:0000313" key="1">
    <source>
        <dbReference type="EMBL" id="VEI12867.1"/>
    </source>
</evidence>
<accession>A0A448PD69</accession>
<keyword evidence="2" id="KW-1185">Reference proteome</keyword>
<protein>
    <submittedName>
        <fullName evidence="1">Uncharacterized protein</fullName>
    </submittedName>
</protein>
<reference evidence="1 2" key="1">
    <citation type="submission" date="2018-12" db="EMBL/GenBank/DDBJ databases">
        <authorList>
            <consortium name="Pathogen Informatics"/>
        </authorList>
    </citation>
    <scope>NUCLEOTIDE SEQUENCE [LARGE SCALE GENOMIC DNA]</scope>
    <source>
        <strain evidence="1 2">NCTC13354</strain>
    </source>
</reference>
<dbReference type="AlphaFoldDB" id="A0A448PD69"/>
<dbReference type="EMBL" id="LR134476">
    <property type="protein sequence ID" value="VEI12867.1"/>
    <property type="molecule type" value="Genomic_DNA"/>
</dbReference>
<proteinExistence type="predicted"/>
<evidence type="ECO:0000313" key="2">
    <source>
        <dbReference type="Proteomes" id="UP000269542"/>
    </source>
</evidence>
<dbReference type="Proteomes" id="UP000269542">
    <property type="component" value="Chromosome"/>
</dbReference>
<name>A0A448PD69_9ACTO</name>
<sequence length="67" mass="7846">MLVNLEAAQKVDAMLLLLDAQHESLRKYYSDKFGFLEHRDGDARWRMFKATAHIDEEMQKALAHDLL</sequence>
<dbReference type="KEGG" id="tbw:NCTC13354_00561"/>
<gene>
    <name evidence="1" type="ORF">NCTC13354_00561</name>
</gene>